<reference evidence="3 4" key="1">
    <citation type="submission" date="2019-12" db="EMBL/GenBank/DDBJ databases">
        <title>Genomic-based taxomic classification of the family Erythrobacteraceae.</title>
        <authorList>
            <person name="Xu L."/>
        </authorList>
    </citation>
    <scope>NUCLEOTIDE SEQUENCE [LARGE SCALE GENOMIC DNA]</scope>
    <source>
        <strain evidence="3 4">MCCC 1K02066</strain>
    </source>
</reference>
<protein>
    <recommendedName>
        <fullName evidence="2">PilZ domain-containing protein</fullName>
    </recommendedName>
</protein>
<dbReference type="Gene3D" id="2.40.10.220">
    <property type="entry name" value="predicted glycosyltransferase like domains"/>
    <property type="match status" value="1"/>
</dbReference>
<evidence type="ECO:0000313" key="4">
    <source>
        <dbReference type="Proteomes" id="UP000469159"/>
    </source>
</evidence>
<keyword evidence="4" id="KW-1185">Reference proteome</keyword>
<comment type="caution">
    <text evidence="3">The sequence shown here is derived from an EMBL/GenBank/DDBJ whole genome shotgun (WGS) entry which is preliminary data.</text>
</comment>
<dbReference type="Proteomes" id="UP000469159">
    <property type="component" value="Unassembled WGS sequence"/>
</dbReference>
<evidence type="ECO:0000256" key="1">
    <source>
        <dbReference type="SAM" id="MobiDB-lite"/>
    </source>
</evidence>
<accession>A0A6I4UZI6</accession>
<dbReference type="GO" id="GO:0035438">
    <property type="term" value="F:cyclic-di-GMP binding"/>
    <property type="evidence" value="ECO:0007669"/>
    <property type="project" value="InterPro"/>
</dbReference>
<dbReference type="RefSeq" id="WP_160747515.1">
    <property type="nucleotide sequence ID" value="NZ_WTYK01000009.1"/>
</dbReference>
<feature type="domain" description="PilZ" evidence="2">
    <location>
        <begin position="109"/>
        <end position="191"/>
    </location>
</feature>
<sequence>MAAPVEASPSDATPSGERRTNVRHRMLLRTAKLRCRSGEYPCVMHDVSETGAKLRLFHAHPPEAHKFLELANGDLYAVERRWIDGAFAGYSFSCEVEVEDFMHEKSPWQRRPMRLRITHPVSIDEAGQPADAELANLSQQGACVEAARRLPVRAPVHVAIPGSKPRLAHVCWRRNFRHGLVFQKALTLDHLAEIALQLQPYGAEPAEVESHVEQMRMLGA</sequence>
<dbReference type="EMBL" id="WTYK01000009">
    <property type="protein sequence ID" value="MXP42657.1"/>
    <property type="molecule type" value="Genomic_DNA"/>
</dbReference>
<dbReference type="SUPFAM" id="SSF141371">
    <property type="entry name" value="PilZ domain-like"/>
    <property type="match status" value="2"/>
</dbReference>
<feature type="region of interest" description="Disordered" evidence="1">
    <location>
        <begin position="1"/>
        <end position="21"/>
    </location>
</feature>
<dbReference type="InterPro" id="IPR009875">
    <property type="entry name" value="PilZ_domain"/>
</dbReference>
<dbReference type="OrthoDB" id="7929489at2"/>
<proteinExistence type="predicted"/>
<dbReference type="AlphaFoldDB" id="A0A6I4UZI6"/>
<dbReference type="Pfam" id="PF07238">
    <property type="entry name" value="PilZ"/>
    <property type="match status" value="1"/>
</dbReference>
<name>A0A6I4UZI6_9SPHN</name>
<evidence type="ECO:0000259" key="2">
    <source>
        <dbReference type="Pfam" id="PF07238"/>
    </source>
</evidence>
<gene>
    <name evidence="3" type="ORF">GRI75_13510</name>
</gene>
<organism evidence="3 4">
    <name type="scientific">Croceibacterium soli</name>
    <dbReference type="NCBI Taxonomy" id="1739690"/>
    <lineage>
        <taxon>Bacteria</taxon>
        <taxon>Pseudomonadati</taxon>
        <taxon>Pseudomonadota</taxon>
        <taxon>Alphaproteobacteria</taxon>
        <taxon>Sphingomonadales</taxon>
        <taxon>Erythrobacteraceae</taxon>
        <taxon>Croceibacterium</taxon>
    </lineage>
</organism>
<evidence type="ECO:0000313" key="3">
    <source>
        <dbReference type="EMBL" id="MXP42657.1"/>
    </source>
</evidence>